<reference evidence="1" key="1">
    <citation type="submission" date="2020-10" db="EMBL/GenBank/DDBJ databases">
        <authorList>
            <person name="Muller C M."/>
        </authorList>
    </citation>
    <scope>NUCLEOTIDE SEQUENCE</scope>
    <source>
        <strain evidence="1">THUN-12</strain>
    </source>
</reference>
<sequence length="59" mass="6900">MDIIAAHIMPRQEEHEEHKELKSEEAAEPPITINQTLNSLKCLLSFKELILLMRMERSL</sequence>
<dbReference type="AlphaFoldDB" id="A0A9W4D681"/>
<dbReference type="EMBL" id="CAJHIT010000006">
    <property type="protein sequence ID" value="CAD6502682.1"/>
    <property type="molecule type" value="Genomic_DNA"/>
</dbReference>
<gene>
    <name evidence="1" type="ORF">BGTH12_LOCUS4040</name>
</gene>
<name>A0A9W4D681_BLUGR</name>
<evidence type="ECO:0000313" key="1">
    <source>
        <dbReference type="EMBL" id="CAD6502682.1"/>
    </source>
</evidence>
<comment type="caution">
    <text evidence="1">The sequence shown here is derived from an EMBL/GenBank/DDBJ whole genome shotgun (WGS) entry which is preliminary data.</text>
</comment>
<protein>
    <submittedName>
        <fullName evidence="1">BgTH12-05272</fullName>
    </submittedName>
</protein>
<organism evidence="1 2">
    <name type="scientific">Blumeria graminis f. sp. triticale</name>
    <dbReference type="NCBI Taxonomy" id="1689686"/>
    <lineage>
        <taxon>Eukaryota</taxon>
        <taxon>Fungi</taxon>
        <taxon>Dikarya</taxon>
        <taxon>Ascomycota</taxon>
        <taxon>Pezizomycotina</taxon>
        <taxon>Leotiomycetes</taxon>
        <taxon>Erysiphales</taxon>
        <taxon>Erysiphaceae</taxon>
        <taxon>Blumeria</taxon>
    </lineage>
</organism>
<proteinExistence type="predicted"/>
<accession>A0A9W4D681</accession>
<dbReference type="Proteomes" id="UP000683417">
    <property type="component" value="Unassembled WGS sequence"/>
</dbReference>
<evidence type="ECO:0000313" key="2">
    <source>
        <dbReference type="Proteomes" id="UP000683417"/>
    </source>
</evidence>